<dbReference type="AlphaFoldDB" id="A0A0M0JLZ9"/>
<keyword evidence="2" id="KW-1185">Reference proteome</keyword>
<dbReference type="EMBL" id="JWZX01002727">
    <property type="protein sequence ID" value="KOO27357.1"/>
    <property type="molecule type" value="Genomic_DNA"/>
</dbReference>
<sequence>MASDCLPHQVVYPVGSDLARAALGDEPGGTDDDVPLAAAIVCLSPPWNNSSAHFAGTRFGVSSGAPRSTEADQEQRCSADDGRAQCEVEQPKVVCVRVTLNNDPLQNSADCVPFTNFDE</sequence>
<protein>
    <submittedName>
        <fullName evidence="1">Uncharacterized protein</fullName>
    </submittedName>
</protein>
<organism evidence="1 2">
    <name type="scientific">Chrysochromulina tobinii</name>
    <dbReference type="NCBI Taxonomy" id="1460289"/>
    <lineage>
        <taxon>Eukaryota</taxon>
        <taxon>Haptista</taxon>
        <taxon>Haptophyta</taxon>
        <taxon>Prymnesiophyceae</taxon>
        <taxon>Prymnesiales</taxon>
        <taxon>Chrysochromulinaceae</taxon>
        <taxon>Chrysochromulina</taxon>
    </lineage>
</organism>
<evidence type="ECO:0000313" key="1">
    <source>
        <dbReference type="EMBL" id="KOO27357.1"/>
    </source>
</evidence>
<name>A0A0M0JLZ9_9EUKA</name>
<proteinExistence type="predicted"/>
<reference evidence="2" key="1">
    <citation type="journal article" date="2015" name="PLoS Genet.">
        <title>Genome Sequence and Transcriptome Analyses of Chrysochromulina tobin: Metabolic Tools for Enhanced Algal Fitness in the Prominent Order Prymnesiales (Haptophyceae).</title>
        <authorList>
            <person name="Hovde B.T."/>
            <person name="Deodato C.R."/>
            <person name="Hunsperger H.M."/>
            <person name="Ryken S.A."/>
            <person name="Yost W."/>
            <person name="Jha R.K."/>
            <person name="Patterson J."/>
            <person name="Monnat R.J. Jr."/>
            <person name="Barlow S.B."/>
            <person name="Starkenburg S.R."/>
            <person name="Cattolico R.A."/>
        </authorList>
    </citation>
    <scope>NUCLEOTIDE SEQUENCE</scope>
    <source>
        <strain evidence="2">CCMP291</strain>
    </source>
</reference>
<gene>
    <name evidence="1" type="ORF">Ctob_010152</name>
</gene>
<comment type="caution">
    <text evidence="1">The sequence shown here is derived from an EMBL/GenBank/DDBJ whole genome shotgun (WGS) entry which is preliminary data.</text>
</comment>
<evidence type="ECO:0000313" key="2">
    <source>
        <dbReference type="Proteomes" id="UP000037460"/>
    </source>
</evidence>
<dbReference type="Proteomes" id="UP000037460">
    <property type="component" value="Unassembled WGS sequence"/>
</dbReference>
<accession>A0A0M0JLZ9</accession>